<sequence length="79" mass="9194">MSYFYKREQKSPPRRFLLILGIALLVSISAFGLMILFWPKLITAMALPEHLRIGFGVICIIYGILRSSRLIFKKQTDEY</sequence>
<feature type="transmembrane region" description="Helical" evidence="1">
    <location>
        <begin position="16"/>
        <end position="38"/>
    </location>
</feature>
<proteinExistence type="predicted"/>
<protein>
    <submittedName>
        <fullName evidence="2">Uncharacterized protein</fullName>
    </submittedName>
</protein>
<accession>A0A929L0M3</accession>
<evidence type="ECO:0000256" key="1">
    <source>
        <dbReference type="SAM" id="Phobius"/>
    </source>
</evidence>
<dbReference type="RefSeq" id="WP_194111496.1">
    <property type="nucleotide sequence ID" value="NZ_JADFFL010000003.1"/>
</dbReference>
<name>A0A929L0M3_9SPHI</name>
<dbReference type="Proteomes" id="UP000622475">
    <property type="component" value="Unassembled WGS sequence"/>
</dbReference>
<evidence type="ECO:0000313" key="2">
    <source>
        <dbReference type="EMBL" id="MBE9662324.1"/>
    </source>
</evidence>
<dbReference type="EMBL" id="JADFFL010000003">
    <property type="protein sequence ID" value="MBE9662324.1"/>
    <property type="molecule type" value="Genomic_DNA"/>
</dbReference>
<dbReference type="AlphaFoldDB" id="A0A929L0M3"/>
<keyword evidence="3" id="KW-1185">Reference proteome</keyword>
<evidence type="ECO:0000313" key="3">
    <source>
        <dbReference type="Proteomes" id="UP000622475"/>
    </source>
</evidence>
<reference evidence="2" key="1">
    <citation type="submission" date="2020-10" db="EMBL/GenBank/DDBJ databases">
        <title>Mucilaginibacter mali sp. nov., isolated from rhizosphere soil of apple orchard.</title>
        <authorList>
            <person name="Lee J.-S."/>
            <person name="Kim H.S."/>
            <person name="Kim J.-S."/>
        </authorList>
    </citation>
    <scope>NUCLEOTIDE SEQUENCE</scope>
    <source>
        <strain evidence="2">KCTC 22746</strain>
    </source>
</reference>
<keyword evidence="1" id="KW-0812">Transmembrane</keyword>
<organism evidence="2 3">
    <name type="scientific">Mucilaginibacter myungsuensis</name>
    <dbReference type="NCBI Taxonomy" id="649104"/>
    <lineage>
        <taxon>Bacteria</taxon>
        <taxon>Pseudomonadati</taxon>
        <taxon>Bacteroidota</taxon>
        <taxon>Sphingobacteriia</taxon>
        <taxon>Sphingobacteriales</taxon>
        <taxon>Sphingobacteriaceae</taxon>
        <taxon>Mucilaginibacter</taxon>
    </lineage>
</organism>
<gene>
    <name evidence="2" type="ORF">IRJ16_10555</name>
</gene>
<keyword evidence="1" id="KW-1133">Transmembrane helix</keyword>
<comment type="caution">
    <text evidence="2">The sequence shown here is derived from an EMBL/GenBank/DDBJ whole genome shotgun (WGS) entry which is preliminary data.</text>
</comment>
<feature type="transmembrane region" description="Helical" evidence="1">
    <location>
        <begin position="50"/>
        <end position="65"/>
    </location>
</feature>
<keyword evidence="1" id="KW-0472">Membrane</keyword>